<dbReference type="KEGG" id="psua:FLK61_26825"/>
<dbReference type="AlphaFoldDB" id="A0A859FC87"/>
<feature type="transmembrane region" description="Helical" evidence="1">
    <location>
        <begin position="49"/>
        <end position="67"/>
    </location>
</feature>
<accession>A0A859FC87</accession>
<protein>
    <submittedName>
        <fullName evidence="2">Uncharacterized protein</fullName>
    </submittedName>
</protein>
<keyword evidence="1" id="KW-1133">Transmembrane helix</keyword>
<proteinExistence type="predicted"/>
<evidence type="ECO:0000313" key="2">
    <source>
        <dbReference type="EMBL" id="QKS70371.1"/>
    </source>
</evidence>
<dbReference type="RefSeq" id="WP_176008412.1">
    <property type="nucleotide sequence ID" value="NZ_CP041372.2"/>
</dbReference>
<reference evidence="3" key="1">
    <citation type="submission" date="2019-07" db="EMBL/GenBank/DDBJ databases">
        <title>Bacillus alkalisoli sp. nov. isolated from saline soil.</title>
        <authorList>
            <person name="Sun J.-Q."/>
            <person name="Xu L."/>
        </authorList>
    </citation>
    <scope>NUCLEOTIDE SEQUENCE [LARGE SCALE GENOMIC DNA]</scope>
    <source>
        <strain evidence="3">M4U3P1</strain>
    </source>
</reference>
<evidence type="ECO:0000256" key="1">
    <source>
        <dbReference type="SAM" id="Phobius"/>
    </source>
</evidence>
<dbReference type="Proteomes" id="UP000318138">
    <property type="component" value="Chromosome"/>
</dbReference>
<gene>
    <name evidence="2" type="ORF">FLK61_26825</name>
</gene>
<keyword evidence="3" id="KW-1185">Reference proteome</keyword>
<sequence>MMSTMRETQSSHSAVLQTSIFAGKMVIIFNMSYVASTLLTGTIMTIERVLGAGAIVFASAFAIGLLLNVRNHEPPAWMVKSLVAASAISALALSIWAL</sequence>
<feature type="transmembrane region" description="Helical" evidence="1">
    <location>
        <begin position="79"/>
        <end position="97"/>
    </location>
</feature>
<dbReference type="EMBL" id="CP041372">
    <property type="protein sequence ID" value="QKS70371.1"/>
    <property type="molecule type" value="Genomic_DNA"/>
</dbReference>
<organism evidence="2 3">
    <name type="scientific">Paenalkalicoccus suaedae</name>
    <dbReference type="NCBI Taxonomy" id="2592382"/>
    <lineage>
        <taxon>Bacteria</taxon>
        <taxon>Bacillati</taxon>
        <taxon>Bacillota</taxon>
        <taxon>Bacilli</taxon>
        <taxon>Bacillales</taxon>
        <taxon>Bacillaceae</taxon>
        <taxon>Paenalkalicoccus</taxon>
    </lineage>
</organism>
<keyword evidence="1" id="KW-0812">Transmembrane</keyword>
<feature type="transmembrane region" description="Helical" evidence="1">
    <location>
        <begin position="21"/>
        <end position="43"/>
    </location>
</feature>
<evidence type="ECO:0000313" key="3">
    <source>
        <dbReference type="Proteomes" id="UP000318138"/>
    </source>
</evidence>
<keyword evidence="1" id="KW-0472">Membrane</keyword>
<name>A0A859FC87_9BACI</name>